<gene>
    <name evidence="4" type="ORF">ElyMa_005957000</name>
</gene>
<dbReference type="InterPro" id="IPR042635">
    <property type="entry name" value="MEGF10/SREC1/2-like"/>
</dbReference>
<keyword evidence="5" id="KW-1185">Reference proteome</keyword>
<dbReference type="Proteomes" id="UP000762676">
    <property type="component" value="Unassembled WGS sequence"/>
</dbReference>
<dbReference type="PANTHER" id="PTHR24043:SF8">
    <property type="entry name" value="EGF-LIKE DOMAIN-CONTAINING PROTEIN"/>
    <property type="match status" value="1"/>
</dbReference>
<dbReference type="AlphaFoldDB" id="A0AAV4GBY2"/>
<name>A0AAV4GBY2_9GAST</name>
<proteinExistence type="predicted"/>
<reference evidence="4 5" key="1">
    <citation type="journal article" date="2021" name="Elife">
        <title>Chloroplast acquisition without the gene transfer in kleptoplastic sea slugs, Plakobranchus ocellatus.</title>
        <authorList>
            <person name="Maeda T."/>
            <person name="Takahashi S."/>
            <person name="Yoshida T."/>
            <person name="Shimamura S."/>
            <person name="Takaki Y."/>
            <person name="Nagai Y."/>
            <person name="Toyoda A."/>
            <person name="Suzuki Y."/>
            <person name="Arimoto A."/>
            <person name="Ishii H."/>
            <person name="Satoh N."/>
            <person name="Nishiyama T."/>
            <person name="Hasebe M."/>
            <person name="Maruyama T."/>
            <person name="Minagawa J."/>
            <person name="Obokata J."/>
            <person name="Shigenobu S."/>
        </authorList>
    </citation>
    <scope>NUCLEOTIDE SEQUENCE [LARGE SCALE GENOMIC DNA]</scope>
</reference>
<dbReference type="GO" id="GO:0005044">
    <property type="term" value="F:scavenger receptor activity"/>
    <property type="evidence" value="ECO:0007669"/>
    <property type="project" value="InterPro"/>
</dbReference>
<evidence type="ECO:0000256" key="3">
    <source>
        <dbReference type="SAM" id="Phobius"/>
    </source>
</evidence>
<comment type="caution">
    <text evidence="4">The sequence shown here is derived from an EMBL/GenBank/DDBJ whole genome shotgun (WGS) entry which is preliminary data.</text>
</comment>
<evidence type="ECO:0000313" key="5">
    <source>
        <dbReference type="Proteomes" id="UP000762676"/>
    </source>
</evidence>
<keyword evidence="3" id="KW-0472">Membrane</keyword>
<keyword evidence="3" id="KW-1133">Transmembrane helix</keyword>
<dbReference type="EMBL" id="BMAT01011950">
    <property type="protein sequence ID" value="GFR82636.1"/>
    <property type="molecule type" value="Genomic_DNA"/>
</dbReference>
<evidence type="ECO:0000256" key="1">
    <source>
        <dbReference type="ARBA" id="ARBA00022536"/>
    </source>
</evidence>
<dbReference type="Gene3D" id="2.170.300.10">
    <property type="entry name" value="Tie2 ligand-binding domain superfamily"/>
    <property type="match status" value="1"/>
</dbReference>
<feature type="transmembrane region" description="Helical" evidence="3">
    <location>
        <begin position="294"/>
        <end position="314"/>
    </location>
</feature>
<dbReference type="PANTHER" id="PTHR24043">
    <property type="entry name" value="SCAVENGER RECEPTOR CLASS F"/>
    <property type="match status" value="1"/>
</dbReference>
<keyword evidence="1" id="KW-0245">EGF-like domain</keyword>
<feature type="non-terminal residue" evidence="4">
    <location>
        <position position="1"/>
    </location>
</feature>
<keyword evidence="3" id="KW-0812">Transmembrane</keyword>
<accession>A0AAV4GBY2</accession>
<evidence type="ECO:0000313" key="4">
    <source>
        <dbReference type="EMBL" id="GFR82636.1"/>
    </source>
</evidence>
<organism evidence="4 5">
    <name type="scientific">Elysia marginata</name>
    <dbReference type="NCBI Taxonomy" id="1093978"/>
    <lineage>
        <taxon>Eukaryota</taxon>
        <taxon>Metazoa</taxon>
        <taxon>Spiralia</taxon>
        <taxon>Lophotrochozoa</taxon>
        <taxon>Mollusca</taxon>
        <taxon>Gastropoda</taxon>
        <taxon>Heterobranchia</taxon>
        <taxon>Euthyneura</taxon>
        <taxon>Panpulmonata</taxon>
        <taxon>Sacoglossa</taxon>
        <taxon>Placobranchoidea</taxon>
        <taxon>Plakobranchidae</taxon>
        <taxon>Elysia</taxon>
    </lineage>
</organism>
<evidence type="ECO:0000256" key="2">
    <source>
        <dbReference type="SAM" id="MobiDB-lite"/>
    </source>
</evidence>
<sequence>GFQPVRAECETNAQRFDSQNASFHVECGRGCELSIQAAWLDSDINITDDVSLWCGSKTNCSLKLSGSERVKVNISISYSCQSDLRMCENGTFGENCTNICSLHCKGSGEVCHHVTGVCLNGCQPGYTGELCDTKCADGTFGENCTNICGDNCEESDKVCHHVTGVCLHGCQIGYTGELCDAPCFNTYGTNCKERCSANCKNTGNRSRCDHFNGTCTAGCKAGYQGDFCEEVCSNGTYGENCARSCRMFCNGTGEICHPVNGSCYYGCRDRYEGHMCNILNTMQTVKNPRTFPNFGFLTVAFFIAVCAITLIIIFTSRTDNQPELDEPAASEDKQETDIKPQPSEALVSFHERTISVHRKSGKLDSSVQGVMDSGSAVDFAHFPPNLSVEDIEEISTKASNETVASV</sequence>
<feature type="region of interest" description="Disordered" evidence="2">
    <location>
        <begin position="321"/>
        <end position="343"/>
    </location>
</feature>
<protein>
    <submittedName>
        <fullName evidence="4">Multiple epidermal growth factor-like domains 10</fullName>
    </submittedName>
</protein>